<reference evidence="3 4" key="1">
    <citation type="submission" date="2021-06" db="EMBL/GenBank/DDBJ databases">
        <authorList>
            <person name="Palmer J.M."/>
        </authorList>
    </citation>
    <scope>NUCLEOTIDE SEQUENCE [LARGE SCALE GENOMIC DNA]</scope>
    <source>
        <strain evidence="3 4">XC_2019</strain>
        <tissue evidence="3">Muscle</tissue>
    </source>
</reference>
<dbReference type="InterPro" id="IPR006861">
    <property type="entry name" value="HABP4_PAIRBP1-bd"/>
</dbReference>
<dbReference type="PANTHER" id="PTHR12299:SF17">
    <property type="entry name" value="AT19571P-RELATED"/>
    <property type="match status" value="1"/>
</dbReference>
<evidence type="ECO:0000313" key="4">
    <source>
        <dbReference type="Proteomes" id="UP001434883"/>
    </source>
</evidence>
<name>A0ABV0SBK3_9TELE</name>
<dbReference type="PANTHER" id="PTHR12299">
    <property type="entry name" value="HYALURONIC ACID-BINDING PROTEIN 4"/>
    <property type="match status" value="1"/>
</dbReference>
<evidence type="ECO:0000256" key="1">
    <source>
        <dbReference type="SAM" id="MobiDB-lite"/>
    </source>
</evidence>
<accession>A0ABV0SBK3</accession>
<keyword evidence="4" id="KW-1185">Reference proteome</keyword>
<feature type="domain" description="Hyaluronan/mRNA-binding protein" evidence="2">
    <location>
        <begin position="10"/>
        <end position="60"/>
    </location>
</feature>
<proteinExistence type="predicted"/>
<comment type="caution">
    <text evidence="3">The sequence shown here is derived from an EMBL/GenBank/DDBJ whole genome shotgun (WGS) entry which is preliminary data.</text>
</comment>
<dbReference type="SMART" id="SM01233">
    <property type="entry name" value="HABP4_PAI-RBP1"/>
    <property type="match status" value="1"/>
</dbReference>
<gene>
    <name evidence="3" type="ORF">XENOCAPTIV_014855</name>
</gene>
<evidence type="ECO:0000259" key="2">
    <source>
        <dbReference type="SMART" id="SM01233"/>
    </source>
</evidence>
<dbReference type="InterPro" id="IPR039764">
    <property type="entry name" value="HABP4/SERBP1-like"/>
</dbReference>
<feature type="region of interest" description="Disordered" evidence="1">
    <location>
        <begin position="1"/>
        <end position="29"/>
    </location>
</feature>
<evidence type="ECO:0000313" key="3">
    <source>
        <dbReference type="EMBL" id="MEQ2217565.1"/>
    </source>
</evidence>
<dbReference type="Proteomes" id="UP001434883">
    <property type="component" value="Unassembled WGS sequence"/>
</dbReference>
<organism evidence="3 4">
    <name type="scientific">Xenoophorus captivus</name>
    <dbReference type="NCBI Taxonomy" id="1517983"/>
    <lineage>
        <taxon>Eukaryota</taxon>
        <taxon>Metazoa</taxon>
        <taxon>Chordata</taxon>
        <taxon>Craniata</taxon>
        <taxon>Vertebrata</taxon>
        <taxon>Euteleostomi</taxon>
        <taxon>Actinopterygii</taxon>
        <taxon>Neopterygii</taxon>
        <taxon>Teleostei</taxon>
        <taxon>Neoteleostei</taxon>
        <taxon>Acanthomorphata</taxon>
        <taxon>Ovalentaria</taxon>
        <taxon>Atherinomorphae</taxon>
        <taxon>Cyprinodontiformes</taxon>
        <taxon>Goodeidae</taxon>
        <taxon>Xenoophorus</taxon>
    </lineage>
</organism>
<protein>
    <recommendedName>
        <fullName evidence="2">Hyaluronan/mRNA-binding protein domain-containing protein</fullName>
    </recommendedName>
</protein>
<sequence length="114" mass="12935">MLHFVFLPSSKSEEKRGGTGSHNWGNMKEEVREMTLDEWKAMQDKERTKVEFNIRKPNEGADSQWKKGYVLHKSKSEDVSVANPTVCPGGVLPVGATQPNTWLPDSVWDQLSLY</sequence>
<dbReference type="EMBL" id="JAHRIN010075927">
    <property type="protein sequence ID" value="MEQ2217565.1"/>
    <property type="molecule type" value="Genomic_DNA"/>
</dbReference>
<dbReference type="Pfam" id="PF04774">
    <property type="entry name" value="HABP4_PAI-RBP1"/>
    <property type="match status" value="1"/>
</dbReference>